<evidence type="ECO:0000313" key="3">
    <source>
        <dbReference type="Proteomes" id="UP000030526"/>
    </source>
</evidence>
<keyword evidence="1" id="KW-0732">Signal</keyword>
<feature type="chain" id="PRO_5001997130" description="Lipoprotein" evidence="1">
    <location>
        <begin position="27"/>
        <end position="215"/>
    </location>
</feature>
<reference evidence="2 3" key="1">
    <citation type="submission" date="2014-08" db="EMBL/GenBank/DDBJ databases">
        <title>Chaperone-usher fimbriae in a diverse selection of Gallibacterium genomes.</title>
        <authorList>
            <person name="Kudirkiene E."/>
            <person name="Bager R.J."/>
            <person name="Johnson T.J."/>
            <person name="Bojesen A.M."/>
        </authorList>
    </citation>
    <scope>NUCLEOTIDE SEQUENCE [LARGE SCALE GENOMIC DNA]</scope>
    <source>
        <strain evidence="2 3">20558/3kl.</strain>
    </source>
</reference>
<evidence type="ECO:0008006" key="4">
    <source>
        <dbReference type="Google" id="ProtNLM"/>
    </source>
</evidence>
<protein>
    <recommendedName>
        <fullName evidence="4">Lipoprotein</fullName>
    </recommendedName>
</protein>
<gene>
    <name evidence="2" type="ORF">JP32_02335</name>
</gene>
<feature type="signal peptide" evidence="1">
    <location>
        <begin position="1"/>
        <end position="26"/>
    </location>
</feature>
<accession>A0A0A2XRV8</accession>
<name>A0A0A2XRV8_9PAST</name>
<sequence>MMKSKNLSLLLSVAFAFVLSACSQLALPGKEKPALVTEKVAENAELKAISDSAKSLPSFIYQTANQTYTAYFSGKNIVYIDVSGNNAEKIYLKNGQVIAVANGAKLYDFKAANADAQAVKAKKNAEAWVKKLGYNSADRNIGAVRTGEEAKLNYLCIAKVQQVAGTKRVLRTSANSAGSTERLTAKMRLNGNQFYQMDCVLSGDRVAKLSLIANK</sequence>
<dbReference type="EMBL" id="JPXS01000013">
    <property type="protein sequence ID" value="KGQ33672.1"/>
    <property type="molecule type" value="Genomic_DNA"/>
</dbReference>
<evidence type="ECO:0000313" key="2">
    <source>
        <dbReference type="EMBL" id="KGQ33672.1"/>
    </source>
</evidence>
<organism evidence="2 3">
    <name type="scientific">Gallibacterium anatis</name>
    <dbReference type="NCBI Taxonomy" id="750"/>
    <lineage>
        <taxon>Bacteria</taxon>
        <taxon>Pseudomonadati</taxon>
        <taxon>Pseudomonadota</taxon>
        <taxon>Gammaproteobacteria</taxon>
        <taxon>Pasteurellales</taxon>
        <taxon>Pasteurellaceae</taxon>
        <taxon>Gallibacterium</taxon>
    </lineage>
</organism>
<comment type="caution">
    <text evidence="2">The sequence shown here is derived from an EMBL/GenBank/DDBJ whole genome shotgun (WGS) entry which is preliminary data.</text>
</comment>
<dbReference type="RefSeq" id="WP_039083501.1">
    <property type="nucleotide sequence ID" value="NZ_JPXS01000013.1"/>
</dbReference>
<dbReference type="AlphaFoldDB" id="A0A0A2XRV8"/>
<dbReference type="PROSITE" id="PS51257">
    <property type="entry name" value="PROKAR_LIPOPROTEIN"/>
    <property type="match status" value="1"/>
</dbReference>
<dbReference type="Proteomes" id="UP000030526">
    <property type="component" value="Unassembled WGS sequence"/>
</dbReference>
<evidence type="ECO:0000256" key="1">
    <source>
        <dbReference type="SAM" id="SignalP"/>
    </source>
</evidence>
<proteinExistence type="predicted"/>